<evidence type="ECO:0000256" key="1">
    <source>
        <dbReference type="SAM" id="MobiDB-lite"/>
    </source>
</evidence>
<name>A0AA38RXG1_9PEZI</name>
<sequence length="388" mass="40898">MAATDEMSKHISCGSQTLGSQHLARHHAGPGYSGSAADPNQPSPPWPSRRAVQVIEAQHPVSLSWEDGGLRDAVAAVLDDRDNGVKFTMAFLARFGHDIAIEMISARVKTCNSNSNNKDGGRDQAGRRRVGLALDDVYQDGVPMLGTSLGPRDQPGSSGTLGFYIRLTVGEKEHQCAVTCHHVVAPDKHEPTGGILPVVTPSMAEHAFFHSTNQQAHNPDGPVLFQAPPVELAQVTPGMQRVLGSDAMTSGMTRTAPASGDPPRLNCRLAWACVIMAGEPASQVKDAGASSNIPPLPLRTFIATKKLTPPSNSPYVFKLGRTTAATAGQVNGCHALTRFYPSAGPAAPVRSVELAIIPLMDDGSELFAAPGDSGALVWNSRGKPDSMV</sequence>
<feature type="region of interest" description="Disordered" evidence="1">
    <location>
        <begin position="1"/>
        <end position="48"/>
    </location>
</feature>
<reference evidence="2" key="1">
    <citation type="submission" date="2022-07" db="EMBL/GenBank/DDBJ databases">
        <title>Fungi with potential for degradation of polypropylene.</title>
        <authorList>
            <person name="Gostincar C."/>
        </authorList>
    </citation>
    <scope>NUCLEOTIDE SEQUENCE</scope>
    <source>
        <strain evidence="2">EXF-13287</strain>
    </source>
</reference>
<organism evidence="2 3">
    <name type="scientific">Coniochaeta hoffmannii</name>
    <dbReference type="NCBI Taxonomy" id="91930"/>
    <lineage>
        <taxon>Eukaryota</taxon>
        <taxon>Fungi</taxon>
        <taxon>Dikarya</taxon>
        <taxon>Ascomycota</taxon>
        <taxon>Pezizomycotina</taxon>
        <taxon>Sordariomycetes</taxon>
        <taxon>Sordariomycetidae</taxon>
        <taxon>Coniochaetales</taxon>
        <taxon>Coniochaetaceae</taxon>
        <taxon>Coniochaeta</taxon>
    </lineage>
</organism>
<evidence type="ECO:0000313" key="2">
    <source>
        <dbReference type="EMBL" id="KAJ9150188.1"/>
    </source>
</evidence>
<comment type="caution">
    <text evidence="2">The sequence shown here is derived from an EMBL/GenBank/DDBJ whole genome shotgun (WGS) entry which is preliminary data.</text>
</comment>
<protein>
    <submittedName>
        <fullName evidence="2">Uncharacterized protein</fullName>
    </submittedName>
</protein>
<gene>
    <name evidence="2" type="ORF">NKR19_g5336</name>
</gene>
<keyword evidence="3" id="KW-1185">Reference proteome</keyword>
<proteinExistence type="predicted"/>
<dbReference type="AlphaFoldDB" id="A0AA38RXG1"/>
<accession>A0AA38RXG1</accession>
<evidence type="ECO:0000313" key="3">
    <source>
        <dbReference type="Proteomes" id="UP001174691"/>
    </source>
</evidence>
<dbReference type="EMBL" id="JANBVN010000072">
    <property type="protein sequence ID" value="KAJ9150188.1"/>
    <property type="molecule type" value="Genomic_DNA"/>
</dbReference>
<dbReference type="Proteomes" id="UP001174691">
    <property type="component" value="Unassembled WGS sequence"/>
</dbReference>